<dbReference type="AlphaFoldDB" id="A0A1N7QGQ9"/>
<feature type="signal peptide" evidence="2">
    <location>
        <begin position="1"/>
        <end position="27"/>
    </location>
</feature>
<reference evidence="3 4" key="1">
    <citation type="submission" date="2017-01" db="EMBL/GenBank/DDBJ databases">
        <authorList>
            <person name="Mah S.A."/>
            <person name="Swanson W.J."/>
            <person name="Moy G.W."/>
            <person name="Vacquier V.D."/>
        </authorList>
    </citation>
    <scope>NUCLEOTIDE SEQUENCE [LARGE SCALE GENOMIC DNA]</scope>
    <source>
        <strain evidence="3 4">DSM 26375</strain>
    </source>
</reference>
<feature type="transmembrane region" description="Helical" evidence="1">
    <location>
        <begin position="167"/>
        <end position="186"/>
    </location>
</feature>
<keyword evidence="1" id="KW-0472">Membrane</keyword>
<organism evidence="3 4">
    <name type="scientific">Gemmobacter megaterium</name>
    <dbReference type="NCBI Taxonomy" id="1086013"/>
    <lineage>
        <taxon>Bacteria</taxon>
        <taxon>Pseudomonadati</taxon>
        <taxon>Pseudomonadota</taxon>
        <taxon>Alphaproteobacteria</taxon>
        <taxon>Rhodobacterales</taxon>
        <taxon>Paracoccaceae</taxon>
        <taxon>Gemmobacter</taxon>
    </lineage>
</organism>
<dbReference type="RefSeq" id="WP_083701357.1">
    <property type="nucleotide sequence ID" value="NZ_BMEH01000011.1"/>
</dbReference>
<evidence type="ECO:0000256" key="1">
    <source>
        <dbReference type="SAM" id="Phobius"/>
    </source>
</evidence>
<name>A0A1N7QGQ9_9RHOB</name>
<feature type="chain" id="PRO_5012297817" evidence="2">
    <location>
        <begin position="28"/>
        <end position="192"/>
    </location>
</feature>
<keyword evidence="1" id="KW-0812">Transmembrane</keyword>
<dbReference type="NCBIfam" id="TIGR03370">
    <property type="entry name" value="VPLPA-CTERM"/>
    <property type="match status" value="1"/>
</dbReference>
<dbReference type="EMBL" id="FTOT01000011">
    <property type="protein sequence ID" value="SIT22053.1"/>
    <property type="molecule type" value="Genomic_DNA"/>
</dbReference>
<sequence length="192" mass="19422">MSYMKKISVTCAAAVLAAGFAVESAQAATIWATQVDDFTAGTGPIPVNRADPLNALGAPDGEMVALGFGGELVVSFGRLFQSPGKLFEITFGKTDNHIEIAEIFAGFGGVFQSVATIDNSSAAGVAGATFTFAGIFDQIKIVDISPMAGGSVNGFDVDAVGVTPAPIPLPAGGLLLVTALGGLALTRRRKSA</sequence>
<dbReference type="OrthoDB" id="7867859at2"/>
<accession>A0A1N7QGQ9</accession>
<keyword evidence="4" id="KW-1185">Reference proteome</keyword>
<dbReference type="Proteomes" id="UP000186141">
    <property type="component" value="Unassembled WGS sequence"/>
</dbReference>
<dbReference type="InterPro" id="IPR022472">
    <property type="entry name" value="VPLPA-CTERM"/>
</dbReference>
<evidence type="ECO:0000256" key="2">
    <source>
        <dbReference type="SAM" id="SignalP"/>
    </source>
</evidence>
<proteinExistence type="predicted"/>
<protein>
    <submittedName>
        <fullName evidence="3">VPLPA-CTERM protein sorting domain-containing protein</fullName>
    </submittedName>
</protein>
<evidence type="ECO:0000313" key="4">
    <source>
        <dbReference type="Proteomes" id="UP000186141"/>
    </source>
</evidence>
<evidence type="ECO:0000313" key="3">
    <source>
        <dbReference type="EMBL" id="SIT22053.1"/>
    </source>
</evidence>
<gene>
    <name evidence="3" type="ORF">SAMN05421774_11112</name>
</gene>
<keyword evidence="1" id="KW-1133">Transmembrane helix</keyword>
<keyword evidence="2" id="KW-0732">Signal</keyword>